<evidence type="ECO:0000256" key="1">
    <source>
        <dbReference type="SAM" id="Phobius"/>
    </source>
</evidence>
<accession>A0AAV5R857</accession>
<evidence type="ECO:0000313" key="4">
    <source>
        <dbReference type="Proteomes" id="UP001378960"/>
    </source>
</evidence>
<organism evidence="3 4">
    <name type="scientific">Pichia kluyveri</name>
    <name type="common">Yeast</name>
    <dbReference type="NCBI Taxonomy" id="36015"/>
    <lineage>
        <taxon>Eukaryota</taxon>
        <taxon>Fungi</taxon>
        <taxon>Dikarya</taxon>
        <taxon>Ascomycota</taxon>
        <taxon>Saccharomycotina</taxon>
        <taxon>Pichiomycetes</taxon>
        <taxon>Pichiales</taxon>
        <taxon>Pichiaceae</taxon>
        <taxon>Pichia</taxon>
    </lineage>
</organism>
<dbReference type="EMBL" id="BTGB01000009">
    <property type="protein sequence ID" value="GMM47716.1"/>
    <property type="molecule type" value="Genomic_DNA"/>
</dbReference>
<name>A0AAV5R857_PICKL</name>
<dbReference type="Proteomes" id="UP001378960">
    <property type="component" value="Unassembled WGS sequence"/>
</dbReference>
<evidence type="ECO:0000313" key="3">
    <source>
        <dbReference type="EMBL" id="GMM47716.1"/>
    </source>
</evidence>
<sequence length="582" mass="66447">MQRLMSTRYSRTLLKNSNIHQLKRFNSTTNNTSINDLLNDCKLYFKENSTITKRIDTIKPIIPNLDTNTFEPNTITLGINQSKELKPGLFVDALTADPLSNDHTYPDILRSYRKSHPNSNLKVIFDNNKNESIGGGIFKCKSPIFNSETRLIQDAKLGDGTSKLLNRDFFNNLSFVEVNDSTFSQHIKLEGAETLDLNSNPKDNQIKESDIQLWVNILSSDGKVTKINDIPYLNIINTKIEDSSLDIGTSIKESLPEDSFEVDLDKINSANSMIMNDINNVSEYLKLYQKSNINELLFTINRETSGYKPLILLLRGLLKELHLDSSSDIKTAVQLKDEIKEWSQHAHFELQSKVTPFLENVLLKDFTKITQLIYNSGDLTLVISNLLNGTRAKVKTSLFGEEIECYGTLNKASSKSHYLEGRIDTLFPESIQIKEQTKENVNDYLSNLQGKIANEKLPEVQSKINKYIINEIIAAPFTIFILSNIGYIYDLITLNSAFAFTALTLAVTLNTSHKKIISIITEFKDWYIEQLRLYIDNTTIFLGNRLNEHIKTFEETQIKKTEIIESLKNVINELEKRDKLMK</sequence>
<dbReference type="InterPro" id="IPR056196">
    <property type="entry name" value="Mmc1_C"/>
</dbReference>
<keyword evidence="1" id="KW-0812">Transmembrane</keyword>
<keyword evidence="4" id="KW-1185">Reference proteome</keyword>
<reference evidence="3 4" key="1">
    <citation type="journal article" date="2023" name="Elife">
        <title>Identification of key yeast species and microbe-microbe interactions impacting larval growth of Drosophila in the wild.</title>
        <authorList>
            <person name="Mure A."/>
            <person name="Sugiura Y."/>
            <person name="Maeda R."/>
            <person name="Honda K."/>
            <person name="Sakurai N."/>
            <person name="Takahashi Y."/>
            <person name="Watada M."/>
            <person name="Katoh T."/>
            <person name="Gotoh A."/>
            <person name="Gotoh Y."/>
            <person name="Taniguchi I."/>
            <person name="Nakamura K."/>
            <person name="Hayashi T."/>
            <person name="Katayama T."/>
            <person name="Uemura T."/>
            <person name="Hattori Y."/>
        </authorList>
    </citation>
    <scope>NUCLEOTIDE SEQUENCE [LARGE SCALE GENOMIC DNA]</scope>
    <source>
        <strain evidence="3 4">PK-24</strain>
    </source>
</reference>
<gene>
    <name evidence="3" type="ORF">DAPK24_043140</name>
</gene>
<evidence type="ECO:0000259" key="2">
    <source>
        <dbReference type="Pfam" id="PF23868"/>
    </source>
</evidence>
<comment type="caution">
    <text evidence="3">The sequence shown here is derived from an EMBL/GenBank/DDBJ whole genome shotgun (WGS) entry which is preliminary data.</text>
</comment>
<dbReference type="Pfam" id="PF23868">
    <property type="entry name" value="Mmc1_C"/>
    <property type="match status" value="1"/>
</dbReference>
<keyword evidence="1" id="KW-0472">Membrane</keyword>
<feature type="transmembrane region" description="Helical" evidence="1">
    <location>
        <begin position="491"/>
        <end position="509"/>
    </location>
</feature>
<protein>
    <recommendedName>
        <fullName evidence="2">Mmc1 C-terminal domain-containing protein</fullName>
    </recommendedName>
</protein>
<feature type="domain" description="Mmc1 C-terminal" evidence="2">
    <location>
        <begin position="408"/>
        <end position="532"/>
    </location>
</feature>
<proteinExistence type="predicted"/>
<dbReference type="AlphaFoldDB" id="A0AAV5R857"/>
<keyword evidence="1" id="KW-1133">Transmembrane helix</keyword>